<dbReference type="InterPro" id="IPR015864">
    <property type="entry name" value="FAD_synthase"/>
</dbReference>
<evidence type="ECO:0000313" key="18">
    <source>
        <dbReference type="Proteomes" id="UP000199759"/>
    </source>
</evidence>
<keyword evidence="10 15" id="KW-0274">FAD</keyword>
<dbReference type="InterPro" id="IPR023468">
    <property type="entry name" value="Riboflavin_kinase"/>
</dbReference>
<evidence type="ECO:0000256" key="2">
    <source>
        <dbReference type="ARBA" id="ARBA00004726"/>
    </source>
</evidence>
<dbReference type="OrthoDB" id="9803667at2"/>
<dbReference type="SMART" id="SM00904">
    <property type="entry name" value="Flavokinase"/>
    <property type="match status" value="1"/>
</dbReference>
<evidence type="ECO:0000256" key="7">
    <source>
        <dbReference type="ARBA" id="ARBA00022695"/>
    </source>
</evidence>
<evidence type="ECO:0000256" key="8">
    <source>
        <dbReference type="ARBA" id="ARBA00022741"/>
    </source>
</evidence>
<dbReference type="EMBL" id="FNHG01000008">
    <property type="protein sequence ID" value="SDM30191.1"/>
    <property type="molecule type" value="Genomic_DNA"/>
</dbReference>
<comment type="similarity">
    <text evidence="15">Belongs to the ribF family.</text>
</comment>
<dbReference type="GO" id="GO:0009231">
    <property type="term" value="P:riboflavin biosynthetic process"/>
    <property type="evidence" value="ECO:0007669"/>
    <property type="project" value="InterPro"/>
</dbReference>
<evidence type="ECO:0000256" key="11">
    <source>
        <dbReference type="ARBA" id="ARBA00022840"/>
    </source>
</evidence>
<dbReference type="NCBIfam" id="TIGR00083">
    <property type="entry name" value="ribF"/>
    <property type="match status" value="1"/>
</dbReference>
<dbReference type="InterPro" id="IPR002606">
    <property type="entry name" value="Riboflavin_kinase_bac"/>
</dbReference>
<evidence type="ECO:0000259" key="16">
    <source>
        <dbReference type="SMART" id="SM00904"/>
    </source>
</evidence>
<dbReference type="SUPFAM" id="SSF82114">
    <property type="entry name" value="Riboflavin kinase-like"/>
    <property type="match status" value="1"/>
</dbReference>
<dbReference type="Proteomes" id="UP000199759">
    <property type="component" value="Unassembled WGS sequence"/>
</dbReference>
<dbReference type="UniPathway" id="UPA00277">
    <property type="reaction ID" value="UER00407"/>
</dbReference>
<evidence type="ECO:0000256" key="15">
    <source>
        <dbReference type="PIRNR" id="PIRNR004491"/>
    </source>
</evidence>
<keyword evidence="8 15" id="KW-0547">Nucleotide-binding</keyword>
<organism evidence="17 18">
    <name type="scientific">Maricaulis salignorans</name>
    <dbReference type="NCBI Taxonomy" id="144026"/>
    <lineage>
        <taxon>Bacteria</taxon>
        <taxon>Pseudomonadati</taxon>
        <taxon>Pseudomonadota</taxon>
        <taxon>Alphaproteobacteria</taxon>
        <taxon>Maricaulales</taxon>
        <taxon>Maricaulaceae</taxon>
        <taxon>Maricaulis</taxon>
    </lineage>
</organism>
<dbReference type="PANTHER" id="PTHR22749:SF6">
    <property type="entry name" value="RIBOFLAVIN KINASE"/>
    <property type="match status" value="1"/>
</dbReference>
<keyword evidence="4 15" id="KW-0285">Flavoprotein</keyword>
<dbReference type="GO" id="GO:0005524">
    <property type="term" value="F:ATP binding"/>
    <property type="evidence" value="ECO:0007669"/>
    <property type="project" value="UniProtKB-UniRule"/>
</dbReference>
<evidence type="ECO:0000256" key="5">
    <source>
        <dbReference type="ARBA" id="ARBA00022643"/>
    </source>
</evidence>
<dbReference type="InterPro" id="IPR014729">
    <property type="entry name" value="Rossmann-like_a/b/a_fold"/>
</dbReference>
<dbReference type="UniPathway" id="UPA00276">
    <property type="reaction ID" value="UER00406"/>
</dbReference>
<sequence>MQTFHGYQRLEPEHRGAVIALGNFDGVHLGHRAVLDIARRLASDGDAKLGVALFEPHPRRYFAPDARAFRLMSPARRDATLDALGIAQLHVLEFDEAMAKMSPEGFVQTVLDDGLGIGGIVTGSDFRFGAGRAGSTVELAQLCTARGIRSEFAELTGNGSDKVSSTRIRKAIHDGNMQAAAELLGTRWTVDGCVAQGNQRGRTIGFPTANIDMGDYVRPAYGVYAVLVGIDGEPASRAAVANIGKRPTVDGVTEVLEVHLLDFEGDLYGRELAIEFHDHLRAEHRFDGLDALKAQIALDAARARDVLTRVAGPA</sequence>
<dbReference type="NCBIfam" id="NF004160">
    <property type="entry name" value="PRK05627.1-3"/>
    <property type="match status" value="1"/>
</dbReference>
<keyword evidence="11 15" id="KW-0067">ATP-binding</keyword>
<keyword evidence="12" id="KW-0511">Multifunctional enzyme</keyword>
<name>A0A1G9S466_9PROT</name>
<protein>
    <recommendedName>
        <fullName evidence="15">Riboflavin biosynthesis protein</fullName>
    </recommendedName>
    <domain>
        <recommendedName>
            <fullName evidence="15">Riboflavin kinase</fullName>
            <ecNumber evidence="15">2.7.1.26</ecNumber>
        </recommendedName>
        <alternativeName>
            <fullName evidence="15">Flavokinase</fullName>
        </alternativeName>
    </domain>
    <domain>
        <recommendedName>
            <fullName evidence="15">FMN adenylyltransferase</fullName>
            <ecNumber evidence="15">2.7.7.2</ecNumber>
        </recommendedName>
        <alternativeName>
            <fullName evidence="15">FAD pyrophosphorylase</fullName>
        </alternativeName>
        <alternativeName>
            <fullName evidence="15">FAD synthase</fullName>
        </alternativeName>
    </domain>
</protein>
<dbReference type="SUPFAM" id="SSF52374">
    <property type="entry name" value="Nucleotidylyl transferase"/>
    <property type="match status" value="1"/>
</dbReference>
<evidence type="ECO:0000256" key="3">
    <source>
        <dbReference type="ARBA" id="ARBA00005201"/>
    </source>
</evidence>
<comment type="pathway">
    <text evidence="3 15">Cofactor biosynthesis; FMN biosynthesis; FMN from riboflavin (ATP route): step 1/1.</text>
</comment>
<dbReference type="EC" id="2.7.7.2" evidence="15"/>
<dbReference type="FunFam" id="3.40.50.620:FF:000021">
    <property type="entry name" value="Riboflavin biosynthesis protein"/>
    <property type="match status" value="1"/>
</dbReference>
<dbReference type="EC" id="2.7.1.26" evidence="15"/>
<comment type="pathway">
    <text evidence="2 15">Cofactor biosynthesis; FAD biosynthesis; FAD from FMN: step 1/1.</text>
</comment>
<dbReference type="Pfam" id="PF01687">
    <property type="entry name" value="Flavokinase"/>
    <property type="match status" value="1"/>
</dbReference>
<dbReference type="InterPro" id="IPR015865">
    <property type="entry name" value="Riboflavin_kinase_bac/euk"/>
</dbReference>
<evidence type="ECO:0000256" key="13">
    <source>
        <dbReference type="ARBA" id="ARBA00047880"/>
    </source>
</evidence>
<accession>A0A1G9S466</accession>
<dbReference type="PIRSF" id="PIRSF004491">
    <property type="entry name" value="FAD_Synth"/>
    <property type="match status" value="1"/>
</dbReference>
<keyword evidence="7 15" id="KW-0548">Nucleotidyltransferase</keyword>
<keyword evidence="9 15" id="KW-0418">Kinase</keyword>
<evidence type="ECO:0000256" key="6">
    <source>
        <dbReference type="ARBA" id="ARBA00022679"/>
    </source>
</evidence>
<evidence type="ECO:0000313" key="17">
    <source>
        <dbReference type="EMBL" id="SDM30191.1"/>
    </source>
</evidence>
<comment type="catalytic activity">
    <reaction evidence="13 15">
        <text>riboflavin + ATP = FMN + ADP + H(+)</text>
        <dbReference type="Rhea" id="RHEA:14357"/>
        <dbReference type="ChEBI" id="CHEBI:15378"/>
        <dbReference type="ChEBI" id="CHEBI:30616"/>
        <dbReference type="ChEBI" id="CHEBI:57986"/>
        <dbReference type="ChEBI" id="CHEBI:58210"/>
        <dbReference type="ChEBI" id="CHEBI:456216"/>
        <dbReference type="EC" id="2.7.1.26"/>
    </reaction>
</comment>
<evidence type="ECO:0000256" key="14">
    <source>
        <dbReference type="ARBA" id="ARBA00049494"/>
    </source>
</evidence>
<dbReference type="AlphaFoldDB" id="A0A1G9S466"/>
<dbReference type="Pfam" id="PF06574">
    <property type="entry name" value="FAD_syn"/>
    <property type="match status" value="1"/>
</dbReference>
<dbReference type="Gene3D" id="2.40.30.30">
    <property type="entry name" value="Riboflavin kinase-like"/>
    <property type="match status" value="1"/>
</dbReference>
<dbReference type="PANTHER" id="PTHR22749">
    <property type="entry name" value="RIBOFLAVIN KINASE/FMN ADENYLYLTRANSFERASE"/>
    <property type="match status" value="1"/>
</dbReference>
<feature type="domain" description="Riboflavin kinase" evidence="16">
    <location>
        <begin position="183"/>
        <end position="308"/>
    </location>
</feature>
<proteinExistence type="inferred from homology"/>
<dbReference type="Gene3D" id="3.40.50.620">
    <property type="entry name" value="HUPs"/>
    <property type="match status" value="1"/>
</dbReference>
<dbReference type="GO" id="GO:0008531">
    <property type="term" value="F:riboflavin kinase activity"/>
    <property type="evidence" value="ECO:0007669"/>
    <property type="project" value="UniProtKB-UniRule"/>
</dbReference>
<evidence type="ECO:0000256" key="4">
    <source>
        <dbReference type="ARBA" id="ARBA00022630"/>
    </source>
</evidence>
<evidence type="ECO:0000256" key="10">
    <source>
        <dbReference type="ARBA" id="ARBA00022827"/>
    </source>
</evidence>
<comment type="catalytic activity">
    <reaction evidence="14 15">
        <text>FMN + ATP + H(+) = FAD + diphosphate</text>
        <dbReference type="Rhea" id="RHEA:17237"/>
        <dbReference type="ChEBI" id="CHEBI:15378"/>
        <dbReference type="ChEBI" id="CHEBI:30616"/>
        <dbReference type="ChEBI" id="CHEBI:33019"/>
        <dbReference type="ChEBI" id="CHEBI:57692"/>
        <dbReference type="ChEBI" id="CHEBI:58210"/>
        <dbReference type="EC" id="2.7.7.2"/>
    </reaction>
</comment>
<dbReference type="GO" id="GO:0006747">
    <property type="term" value="P:FAD biosynthetic process"/>
    <property type="evidence" value="ECO:0007669"/>
    <property type="project" value="UniProtKB-UniRule"/>
</dbReference>
<dbReference type="InterPro" id="IPR023465">
    <property type="entry name" value="Riboflavin_kinase_dom_sf"/>
</dbReference>
<reference evidence="17 18" key="1">
    <citation type="submission" date="2016-10" db="EMBL/GenBank/DDBJ databases">
        <authorList>
            <person name="de Groot N.N."/>
        </authorList>
    </citation>
    <scope>NUCLEOTIDE SEQUENCE [LARGE SCALE GENOMIC DNA]</scope>
    <source>
        <strain evidence="17 18">DSM 16077</strain>
    </source>
</reference>
<keyword evidence="6 15" id="KW-0808">Transferase</keyword>
<evidence type="ECO:0000256" key="1">
    <source>
        <dbReference type="ARBA" id="ARBA00002121"/>
    </source>
</evidence>
<keyword evidence="18" id="KW-1185">Reference proteome</keyword>
<dbReference type="RefSeq" id="WP_091769652.1">
    <property type="nucleotide sequence ID" value="NZ_FNHG01000008.1"/>
</dbReference>
<evidence type="ECO:0000256" key="12">
    <source>
        <dbReference type="ARBA" id="ARBA00023268"/>
    </source>
</evidence>
<dbReference type="CDD" id="cd02064">
    <property type="entry name" value="FAD_synthetase_N"/>
    <property type="match status" value="1"/>
</dbReference>
<dbReference type="GO" id="GO:0003919">
    <property type="term" value="F:FMN adenylyltransferase activity"/>
    <property type="evidence" value="ECO:0007669"/>
    <property type="project" value="UniProtKB-UniRule"/>
</dbReference>
<dbReference type="STRING" id="144026.SAMN04488568_10899"/>
<gene>
    <name evidence="17" type="ORF">SAMN04488568_10899</name>
</gene>
<evidence type="ECO:0000256" key="9">
    <source>
        <dbReference type="ARBA" id="ARBA00022777"/>
    </source>
</evidence>
<keyword evidence="5 15" id="KW-0288">FMN</keyword>
<comment type="function">
    <text evidence="1">Catalyzes the phosphorylation of riboflavin to FMN followed by the adenylation of FMN to FAD.</text>
</comment>
<dbReference type="GO" id="GO:0009398">
    <property type="term" value="P:FMN biosynthetic process"/>
    <property type="evidence" value="ECO:0007669"/>
    <property type="project" value="UniProtKB-UniRule"/>
</dbReference>